<evidence type="ECO:0000313" key="9">
    <source>
        <dbReference type="Proteomes" id="UP001165427"/>
    </source>
</evidence>
<dbReference type="Pfam" id="PF13186">
    <property type="entry name" value="SPASM"/>
    <property type="match status" value="1"/>
</dbReference>
<dbReference type="InterPro" id="IPR058240">
    <property type="entry name" value="rSAM_sf"/>
</dbReference>
<dbReference type="GO" id="GO:0046872">
    <property type="term" value="F:metal ion binding"/>
    <property type="evidence" value="ECO:0007669"/>
    <property type="project" value="UniProtKB-KW"/>
</dbReference>
<keyword evidence="6" id="KW-0411">Iron-sulfur</keyword>
<dbReference type="Gene3D" id="3.20.20.70">
    <property type="entry name" value="Aldolase class I"/>
    <property type="match status" value="1"/>
</dbReference>
<comment type="caution">
    <text evidence="8">The sequence shown here is derived from an EMBL/GenBank/DDBJ whole genome shotgun (WGS) entry which is preliminary data.</text>
</comment>
<dbReference type="GO" id="GO:0051539">
    <property type="term" value="F:4 iron, 4 sulfur cluster binding"/>
    <property type="evidence" value="ECO:0007669"/>
    <property type="project" value="UniProtKB-KW"/>
</dbReference>
<dbReference type="InterPro" id="IPR013785">
    <property type="entry name" value="Aldolase_TIM"/>
</dbReference>
<dbReference type="SMART" id="SM00729">
    <property type="entry name" value="Elp3"/>
    <property type="match status" value="1"/>
</dbReference>
<dbReference type="EMBL" id="JALJRB010000015">
    <property type="protein sequence ID" value="MCJ8501587.1"/>
    <property type="molecule type" value="Genomic_DNA"/>
</dbReference>
<dbReference type="InterPro" id="IPR007197">
    <property type="entry name" value="rSAM"/>
</dbReference>
<dbReference type="CDD" id="cd01335">
    <property type="entry name" value="Radical_SAM"/>
    <property type="match status" value="1"/>
</dbReference>
<dbReference type="InterPro" id="IPR017200">
    <property type="entry name" value="PqqE-like"/>
</dbReference>
<dbReference type="Proteomes" id="UP001165427">
    <property type="component" value="Unassembled WGS sequence"/>
</dbReference>
<dbReference type="InterPro" id="IPR006638">
    <property type="entry name" value="Elp3/MiaA/NifB-like_rSAM"/>
</dbReference>
<name>A0AA41R268_9BACT</name>
<evidence type="ECO:0000256" key="6">
    <source>
        <dbReference type="ARBA" id="ARBA00023014"/>
    </source>
</evidence>
<dbReference type="PANTHER" id="PTHR11228">
    <property type="entry name" value="RADICAL SAM DOMAIN PROTEIN"/>
    <property type="match status" value="1"/>
</dbReference>
<keyword evidence="3" id="KW-0949">S-adenosyl-L-methionine</keyword>
<evidence type="ECO:0000256" key="3">
    <source>
        <dbReference type="ARBA" id="ARBA00022691"/>
    </source>
</evidence>
<dbReference type="InterPro" id="IPR023885">
    <property type="entry name" value="4Fe4S-binding_SPASM_dom"/>
</dbReference>
<gene>
    <name evidence="8" type="ORF">MRX98_13475</name>
</gene>
<evidence type="ECO:0000313" key="8">
    <source>
        <dbReference type="EMBL" id="MCJ8501587.1"/>
    </source>
</evidence>
<feature type="domain" description="Radical SAM core" evidence="7">
    <location>
        <begin position="24"/>
        <end position="242"/>
    </location>
</feature>
<evidence type="ECO:0000256" key="4">
    <source>
        <dbReference type="ARBA" id="ARBA00022723"/>
    </source>
</evidence>
<evidence type="ECO:0000256" key="2">
    <source>
        <dbReference type="ARBA" id="ARBA00022485"/>
    </source>
</evidence>
<sequence>MNRHPAPISNFEFSPEDIKEAVRRGRLLSMEIEFSLRCNFRCPYCYVPREDQLKNELCLDEIRDTILQAKALGARKIIILGGEPTIYPHTLELIRFMRGHELEVEIFSNGSGITAEFARQLHAMQVRVVMKMNSFDAELQDRLSGLPGAHRIIHDALEHLKSAGYPSAEHFLAVSSIICPQNIDELPGMWQWLREQGIAPYFEIITPQANARHNDWLMVDPLELERFFQDIADMDRRLFGQEWEIQPPLVGNKCMRHKFSCLVNAQGYVMPCVGVTIPLGNIRQQPLTRILAESQVLKDLKDHRHTIKGPCHDCDRAEECYGCRGAAYQLTGDYLASDPLCWRNCRTQKLQCASAVPQKRSAV</sequence>
<dbReference type="SUPFAM" id="SSF102114">
    <property type="entry name" value="Radical SAM enzymes"/>
    <property type="match status" value="1"/>
</dbReference>
<protein>
    <submittedName>
        <fullName evidence="8">Radical SAM protein</fullName>
    </submittedName>
</protein>
<dbReference type="RefSeq" id="WP_246909722.1">
    <property type="nucleotide sequence ID" value="NZ_JALJRB010000015.1"/>
</dbReference>
<dbReference type="GO" id="GO:0003824">
    <property type="term" value="F:catalytic activity"/>
    <property type="evidence" value="ECO:0007669"/>
    <property type="project" value="InterPro"/>
</dbReference>
<keyword evidence="9" id="KW-1185">Reference proteome</keyword>
<accession>A0AA41R268</accession>
<evidence type="ECO:0000259" key="7">
    <source>
        <dbReference type="PROSITE" id="PS51918"/>
    </source>
</evidence>
<evidence type="ECO:0000256" key="5">
    <source>
        <dbReference type="ARBA" id="ARBA00023004"/>
    </source>
</evidence>
<dbReference type="PIRSF" id="PIRSF037420">
    <property type="entry name" value="PQQ_syn_pqqE"/>
    <property type="match status" value="1"/>
</dbReference>
<dbReference type="SFLD" id="SFLDS00029">
    <property type="entry name" value="Radical_SAM"/>
    <property type="match status" value="1"/>
</dbReference>
<organism evidence="8 9">
    <name type="scientific">Desulfatitalea alkaliphila</name>
    <dbReference type="NCBI Taxonomy" id="2929485"/>
    <lineage>
        <taxon>Bacteria</taxon>
        <taxon>Pseudomonadati</taxon>
        <taxon>Thermodesulfobacteriota</taxon>
        <taxon>Desulfobacteria</taxon>
        <taxon>Desulfobacterales</taxon>
        <taxon>Desulfosarcinaceae</taxon>
        <taxon>Desulfatitalea</taxon>
    </lineage>
</organism>
<proteinExistence type="predicted"/>
<dbReference type="SFLD" id="SFLDG01067">
    <property type="entry name" value="SPASM/twitch_domain_containing"/>
    <property type="match status" value="1"/>
</dbReference>
<dbReference type="PANTHER" id="PTHR11228:SF34">
    <property type="entry name" value="TUNGSTEN-CONTAINING ALDEHYDE FERREDOXIN OXIDOREDUCTASE COFACTOR MODIFYING PROTEIN"/>
    <property type="match status" value="1"/>
</dbReference>
<keyword evidence="4" id="KW-0479">Metal-binding</keyword>
<reference evidence="8" key="1">
    <citation type="submission" date="2022-04" db="EMBL/GenBank/DDBJ databases">
        <title>Desulfatitalea alkaliphila sp. nov., a novel anaerobic sulfate-reducing bacterium isolated from terrestrial mud volcano, Taman Peninsula, Russia.</title>
        <authorList>
            <person name="Khomyakova M.A."/>
            <person name="Merkel A.Y."/>
            <person name="Slobodkin A.I."/>
        </authorList>
    </citation>
    <scope>NUCLEOTIDE SEQUENCE</scope>
    <source>
        <strain evidence="8">M08but</strain>
    </source>
</reference>
<dbReference type="PROSITE" id="PS51918">
    <property type="entry name" value="RADICAL_SAM"/>
    <property type="match status" value="1"/>
</dbReference>
<dbReference type="SFLD" id="SFLDG01386">
    <property type="entry name" value="main_SPASM_domain-containing"/>
    <property type="match status" value="1"/>
</dbReference>
<evidence type="ECO:0000256" key="1">
    <source>
        <dbReference type="ARBA" id="ARBA00001966"/>
    </source>
</evidence>
<comment type="cofactor">
    <cofactor evidence="1">
        <name>[4Fe-4S] cluster</name>
        <dbReference type="ChEBI" id="CHEBI:49883"/>
    </cofactor>
</comment>
<dbReference type="InterPro" id="IPR050377">
    <property type="entry name" value="Radical_SAM_PqqE_MftC-like"/>
</dbReference>
<dbReference type="Pfam" id="PF04055">
    <property type="entry name" value="Radical_SAM"/>
    <property type="match status" value="1"/>
</dbReference>
<keyword evidence="5" id="KW-0408">Iron</keyword>
<keyword evidence="2" id="KW-0004">4Fe-4S</keyword>
<dbReference type="AlphaFoldDB" id="A0AA41R268"/>